<dbReference type="PANTHER" id="PTHR43118:SF1">
    <property type="entry name" value="RHAMNOGALACTURONAN LYASE (EUROFUNG)"/>
    <property type="match status" value="1"/>
</dbReference>
<dbReference type="InterPro" id="IPR028994">
    <property type="entry name" value="Integrin_alpha_N"/>
</dbReference>
<dbReference type="Proteomes" id="UP001596432">
    <property type="component" value="Unassembled WGS sequence"/>
</dbReference>
<dbReference type="AlphaFoldDB" id="A0ABD5Y139"/>
<feature type="compositionally biased region" description="Basic and acidic residues" evidence="1">
    <location>
        <begin position="95"/>
        <end position="104"/>
    </location>
</feature>
<dbReference type="GO" id="GO:0016829">
    <property type="term" value="F:lyase activity"/>
    <property type="evidence" value="ECO:0007669"/>
    <property type="project" value="UniProtKB-KW"/>
</dbReference>
<sequence length="600" mass="66068">MESLDRGVVAVPVEEGVYVRWRLFGTDPDGVAFALYRDGDRVTDEPITGSTDYRDPDGTTESTYAVAPVIDGEEGERSEPVDVWDREYLEIPLDRPADAEHPEDGSTVSYHANDASVGDLTGDGEYDVVLKWEPSNAKDNAHEGHTNQVILDAYALDGTRHWRIELGRNVRAGAHYTQFLVYDFDGDGRAELVCRTADGTTDAAGTVIGDPDALYPDETGRVIEGPEYLTVFDGETGEALETVDFEPARGDIADWGDDYGNRGDRYLAGVAYLDGEHPSIVQARGYYEKTMLAAFDYRDGELTHRWTFDSTDPGNEAYEGQGNHQLSVADVDDDGKDEIVYGACVVDHDGTGLYSTGWGHGDALHVGDFDPQRDGLEVYQVHEEADAEYGASMREAGTGELIWGEYTGTDTGRGMIADIDPTHPGAEAWAPAGVGLWTADGEKIGDEIPQSYNFGIWWTGDLRRELLDHDWDGDAGIGVGTIDRWHHEAGELEPLVSFDGTRSNNWTKGNPCLSADILGDWREEVIWREPDSEALRLYATTHETDHRIPTLMHDPMYRTAVAWQNVAYNQPPHPSFFLGVGMDDPPDPDIEPVGEDPAQG</sequence>
<proteinExistence type="predicted"/>
<dbReference type="InterPro" id="IPR034641">
    <property type="entry name" value="RGL11"/>
</dbReference>
<comment type="caution">
    <text evidence="4">The sequence shown here is derived from an EMBL/GenBank/DDBJ whole genome shotgun (WGS) entry which is preliminary data.</text>
</comment>
<dbReference type="PANTHER" id="PTHR43118">
    <property type="entry name" value="RHAMNOGALACTURONAN LYASE (EUROFUNG)"/>
    <property type="match status" value="1"/>
</dbReference>
<evidence type="ECO:0000259" key="2">
    <source>
        <dbReference type="Pfam" id="PF18370"/>
    </source>
</evidence>
<feature type="domain" description="Rhamnogalacturonan I lyase beta-sheet" evidence="2">
    <location>
        <begin position="1"/>
        <end position="84"/>
    </location>
</feature>
<dbReference type="Pfam" id="PF18370">
    <property type="entry name" value="RGI_lyase"/>
    <property type="match status" value="1"/>
</dbReference>
<dbReference type="InterPro" id="IPR049366">
    <property type="entry name" value="RGL11_C"/>
</dbReference>
<dbReference type="EMBL" id="JBHTAS010000001">
    <property type="protein sequence ID" value="MFC7139430.1"/>
    <property type="molecule type" value="Genomic_DNA"/>
</dbReference>
<accession>A0ABD5Y139</accession>
<gene>
    <name evidence="4" type="ORF">ACFQMA_06205</name>
</gene>
<keyword evidence="5" id="KW-1185">Reference proteome</keyword>
<evidence type="ECO:0000259" key="3">
    <source>
        <dbReference type="Pfam" id="PF21348"/>
    </source>
</evidence>
<dbReference type="Gene3D" id="2.60.40.10">
    <property type="entry name" value="Immunoglobulins"/>
    <property type="match status" value="1"/>
</dbReference>
<evidence type="ECO:0000313" key="4">
    <source>
        <dbReference type="EMBL" id="MFC7139430.1"/>
    </source>
</evidence>
<feature type="region of interest" description="Disordered" evidence="1">
    <location>
        <begin position="95"/>
        <end position="116"/>
    </location>
</feature>
<dbReference type="SUPFAM" id="SSF69318">
    <property type="entry name" value="Integrin alpha N-terminal domain"/>
    <property type="match status" value="1"/>
</dbReference>
<dbReference type="GeneID" id="78819686"/>
<reference evidence="4 5" key="1">
    <citation type="journal article" date="2019" name="Int. J. Syst. Evol. Microbiol.">
        <title>The Global Catalogue of Microorganisms (GCM) 10K type strain sequencing project: providing services to taxonomists for standard genome sequencing and annotation.</title>
        <authorList>
            <consortium name="The Broad Institute Genomics Platform"/>
            <consortium name="The Broad Institute Genome Sequencing Center for Infectious Disease"/>
            <person name="Wu L."/>
            <person name="Ma J."/>
        </authorList>
    </citation>
    <scope>NUCLEOTIDE SEQUENCE [LARGE SCALE GENOMIC DNA]</scope>
    <source>
        <strain evidence="4 5">XZYJT29</strain>
    </source>
</reference>
<organism evidence="4 5">
    <name type="scientific">Halosimplex aquaticum</name>
    <dbReference type="NCBI Taxonomy" id="3026162"/>
    <lineage>
        <taxon>Archaea</taxon>
        <taxon>Methanobacteriati</taxon>
        <taxon>Methanobacteriota</taxon>
        <taxon>Stenosarchaea group</taxon>
        <taxon>Halobacteria</taxon>
        <taxon>Halobacteriales</taxon>
        <taxon>Haloarculaceae</taxon>
        <taxon>Halosimplex</taxon>
    </lineage>
</organism>
<keyword evidence="4" id="KW-0456">Lyase</keyword>
<dbReference type="RefSeq" id="WP_382261849.1">
    <property type="nucleotide sequence ID" value="NZ_CP118158.1"/>
</dbReference>
<evidence type="ECO:0000256" key="1">
    <source>
        <dbReference type="SAM" id="MobiDB-lite"/>
    </source>
</evidence>
<feature type="domain" description="Rhamnogalacturonan lyase family 11 C-terminal" evidence="3">
    <location>
        <begin position="88"/>
        <end position="588"/>
    </location>
</feature>
<protein>
    <submittedName>
        <fullName evidence="4">Rhamnogalacturonan lyase</fullName>
    </submittedName>
</protein>
<dbReference type="InterPro" id="IPR013783">
    <property type="entry name" value="Ig-like_fold"/>
</dbReference>
<name>A0ABD5Y139_9EURY</name>
<evidence type="ECO:0000313" key="5">
    <source>
        <dbReference type="Proteomes" id="UP001596432"/>
    </source>
</evidence>
<dbReference type="CDD" id="cd10318">
    <property type="entry name" value="RGL11"/>
    <property type="match status" value="1"/>
</dbReference>
<dbReference type="Pfam" id="PF21348">
    <property type="entry name" value="RGL11_C"/>
    <property type="match status" value="1"/>
</dbReference>
<dbReference type="InterPro" id="IPR041624">
    <property type="entry name" value="RGI_lyase"/>
</dbReference>